<dbReference type="Gene3D" id="3.40.630.30">
    <property type="match status" value="1"/>
</dbReference>
<feature type="compositionally biased region" description="Polar residues" evidence="1">
    <location>
        <begin position="56"/>
        <end position="74"/>
    </location>
</feature>
<dbReference type="GeneID" id="120282308"/>
<dbReference type="SUPFAM" id="SSF55729">
    <property type="entry name" value="Acyl-CoA N-acyltransferases (Nat)"/>
    <property type="match status" value="1"/>
</dbReference>
<dbReference type="AlphaFoldDB" id="A0AB40D458"/>
<evidence type="ECO:0000259" key="2">
    <source>
        <dbReference type="PROSITE" id="PS51186"/>
    </source>
</evidence>
<keyword evidence="3" id="KW-1185">Reference proteome</keyword>
<dbReference type="GO" id="GO:0016747">
    <property type="term" value="F:acyltransferase activity, transferring groups other than amino-acyl groups"/>
    <property type="evidence" value="ECO:0007669"/>
    <property type="project" value="InterPro"/>
</dbReference>
<evidence type="ECO:0000313" key="4">
    <source>
        <dbReference type="RefSeq" id="XP_039145023.1"/>
    </source>
</evidence>
<evidence type="ECO:0000313" key="3">
    <source>
        <dbReference type="Proteomes" id="UP001515500"/>
    </source>
</evidence>
<dbReference type="Pfam" id="PF00583">
    <property type="entry name" value="Acetyltransf_1"/>
    <property type="match status" value="1"/>
</dbReference>
<evidence type="ECO:0000256" key="1">
    <source>
        <dbReference type="SAM" id="MobiDB-lite"/>
    </source>
</evidence>
<accession>A0AB40D458</accession>
<dbReference type="InterPro" id="IPR000182">
    <property type="entry name" value="GNAT_dom"/>
</dbReference>
<feature type="region of interest" description="Disordered" evidence="1">
    <location>
        <begin position="50"/>
        <end position="76"/>
    </location>
</feature>
<dbReference type="CDD" id="cd04301">
    <property type="entry name" value="NAT_SF"/>
    <property type="match status" value="1"/>
</dbReference>
<dbReference type="InterPro" id="IPR016181">
    <property type="entry name" value="Acyl_CoA_acyltransferase"/>
</dbReference>
<dbReference type="PROSITE" id="PS51186">
    <property type="entry name" value="GNAT"/>
    <property type="match status" value="1"/>
</dbReference>
<feature type="domain" description="N-acetyltransferase" evidence="2">
    <location>
        <begin position="213"/>
        <end position="296"/>
    </location>
</feature>
<dbReference type="PANTHER" id="PTHR47426:SF3">
    <property type="entry name" value="GCN5-RELATED N-ACETYLTRANSFERASE 6, CHLOROPLASTIC"/>
    <property type="match status" value="1"/>
</dbReference>
<sequence>MEAMPLFAKPSSTLRCVPVLTVGFRPPPMSSVCFKKLEFCRNGDSTASSDELKGLNGTNDGLPTAPNNQSSTSPPDLRFDRLQVADDQVECQYRRIFGNFFAREVLFDEEYWVVAMLRAECQWEEDRPDVGNVPYLKTQFAQKVFKAIKMQCTSKLGEKRTCVVAVRRNQSNDKQTVLKSIVGTLDISMRRLFSGETFPGEIVKPPVFGSRAPGPGYGYIANLYVPKSARRRGVASNMLLLALEIARSNGANEVFVHVNKYNVVARQLYEKIGFQIVEAAAHCLLVQHNYLMHLKI</sequence>
<protein>
    <submittedName>
        <fullName evidence="4">Uncharacterized protein LOC120282308 isoform X1</fullName>
    </submittedName>
</protein>
<reference evidence="4" key="1">
    <citation type="submission" date="2025-08" db="UniProtKB">
        <authorList>
            <consortium name="RefSeq"/>
        </authorList>
    </citation>
    <scope>IDENTIFICATION</scope>
</reference>
<organism evidence="3 4">
    <name type="scientific">Dioscorea cayennensis subsp. rotundata</name>
    <name type="common">White Guinea yam</name>
    <name type="synonym">Dioscorea rotundata</name>
    <dbReference type="NCBI Taxonomy" id="55577"/>
    <lineage>
        <taxon>Eukaryota</taxon>
        <taxon>Viridiplantae</taxon>
        <taxon>Streptophyta</taxon>
        <taxon>Embryophyta</taxon>
        <taxon>Tracheophyta</taxon>
        <taxon>Spermatophyta</taxon>
        <taxon>Magnoliopsida</taxon>
        <taxon>Liliopsida</taxon>
        <taxon>Dioscoreales</taxon>
        <taxon>Dioscoreaceae</taxon>
        <taxon>Dioscorea</taxon>
    </lineage>
</organism>
<dbReference type="PANTHER" id="PTHR47426">
    <property type="entry name" value="ACYL-COA N-ACYLTRANSFERASES (NAT) SUPERFAMILY PROTEIN"/>
    <property type="match status" value="1"/>
</dbReference>
<gene>
    <name evidence="4" type="primary">LOC120282308</name>
</gene>
<dbReference type="RefSeq" id="XP_039145023.1">
    <property type="nucleotide sequence ID" value="XM_039289089.1"/>
</dbReference>
<name>A0AB40D458_DIOCR</name>
<dbReference type="Proteomes" id="UP001515500">
    <property type="component" value="Chromosome 18"/>
</dbReference>
<proteinExistence type="predicted"/>